<reference evidence="1 2" key="1">
    <citation type="submission" date="2016-03" db="EMBL/GenBank/DDBJ databases">
        <title>Cyphomyrmex costatus WGS genome.</title>
        <authorList>
            <person name="Nygaard S."/>
            <person name="Hu H."/>
            <person name="Boomsma J."/>
            <person name="Zhang G."/>
        </authorList>
    </citation>
    <scope>NUCLEOTIDE SEQUENCE [LARGE SCALE GENOMIC DNA]</scope>
    <source>
        <strain evidence="1">MS0001</strain>
        <tissue evidence="1">Whole body</tissue>
    </source>
</reference>
<gene>
    <name evidence="1" type="ORF">ALC62_13681</name>
</gene>
<dbReference type="AlphaFoldDB" id="A0A151I9F7"/>
<keyword evidence="2" id="KW-1185">Reference proteome</keyword>
<dbReference type="EMBL" id="KQ978285">
    <property type="protein sequence ID" value="KYM95678.1"/>
    <property type="molecule type" value="Genomic_DNA"/>
</dbReference>
<evidence type="ECO:0000313" key="2">
    <source>
        <dbReference type="Proteomes" id="UP000078542"/>
    </source>
</evidence>
<sequence>MIFILVERFTRRRNDQLTFCNAKRGECFSSLDTIGDSEWYVEVYVII</sequence>
<name>A0A151I9F7_9HYME</name>
<protein>
    <submittedName>
        <fullName evidence="1">Uncharacterized protein</fullName>
    </submittedName>
</protein>
<accession>A0A151I9F7</accession>
<dbReference type="Proteomes" id="UP000078542">
    <property type="component" value="Unassembled WGS sequence"/>
</dbReference>
<proteinExistence type="predicted"/>
<organism evidence="1 2">
    <name type="scientific">Cyphomyrmex costatus</name>
    <dbReference type="NCBI Taxonomy" id="456900"/>
    <lineage>
        <taxon>Eukaryota</taxon>
        <taxon>Metazoa</taxon>
        <taxon>Ecdysozoa</taxon>
        <taxon>Arthropoda</taxon>
        <taxon>Hexapoda</taxon>
        <taxon>Insecta</taxon>
        <taxon>Pterygota</taxon>
        <taxon>Neoptera</taxon>
        <taxon>Endopterygota</taxon>
        <taxon>Hymenoptera</taxon>
        <taxon>Apocrita</taxon>
        <taxon>Aculeata</taxon>
        <taxon>Formicoidea</taxon>
        <taxon>Formicidae</taxon>
        <taxon>Myrmicinae</taxon>
        <taxon>Cyphomyrmex</taxon>
    </lineage>
</organism>
<evidence type="ECO:0000313" key="1">
    <source>
        <dbReference type="EMBL" id="KYM95678.1"/>
    </source>
</evidence>